<dbReference type="AlphaFoldDB" id="A0A8H6I555"/>
<proteinExistence type="predicted"/>
<dbReference type="Proteomes" id="UP000521943">
    <property type="component" value="Unassembled WGS sequence"/>
</dbReference>
<evidence type="ECO:0000313" key="2">
    <source>
        <dbReference type="Proteomes" id="UP000521943"/>
    </source>
</evidence>
<dbReference type="OrthoDB" id="10509155at2759"/>
<evidence type="ECO:0000313" key="1">
    <source>
        <dbReference type="EMBL" id="KAF6758077.1"/>
    </source>
</evidence>
<keyword evidence="2" id="KW-1185">Reference proteome</keyword>
<organism evidence="1 2">
    <name type="scientific">Ephemerocybe angulata</name>
    <dbReference type="NCBI Taxonomy" id="980116"/>
    <lineage>
        <taxon>Eukaryota</taxon>
        <taxon>Fungi</taxon>
        <taxon>Dikarya</taxon>
        <taxon>Basidiomycota</taxon>
        <taxon>Agaricomycotina</taxon>
        <taxon>Agaricomycetes</taxon>
        <taxon>Agaricomycetidae</taxon>
        <taxon>Agaricales</taxon>
        <taxon>Agaricineae</taxon>
        <taxon>Psathyrellaceae</taxon>
        <taxon>Ephemerocybe</taxon>
    </lineage>
</organism>
<reference evidence="1 2" key="1">
    <citation type="submission" date="2020-07" db="EMBL/GenBank/DDBJ databases">
        <title>Comparative genomics of pyrophilous fungi reveals a link between fire events and developmental genes.</title>
        <authorList>
            <consortium name="DOE Joint Genome Institute"/>
            <person name="Steindorff A.S."/>
            <person name="Carver A."/>
            <person name="Calhoun S."/>
            <person name="Stillman K."/>
            <person name="Liu H."/>
            <person name="Lipzen A."/>
            <person name="Pangilinan J."/>
            <person name="Labutti K."/>
            <person name="Bruns T.D."/>
            <person name="Grigoriev I.V."/>
        </authorList>
    </citation>
    <scope>NUCLEOTIDE SEQUENCE [LARGE SCALE GENOMIC DNA]</scope>
    <source>
        <strain evidence="1 2">CBS 144469</strain>
    </source>
</reference>
<sequence>MTATNLSTLARYRRYPAISIAQVSCNSSGLSISPRPFPCVLSFVSGPVPLNYGRQIRDPSDCPPVLFGVNTRKKVVSAARIKTVSEKDLAKLDAFRAFVEECGGEFDASVAYFSFKKCLHPDYDNGWMSINSQSTLKKRGIEVPLNMDQSHPSVEIAA</sequence>
<accession>A0A8H6I555</accession>
<comment type="caution">
    <text evidence="1">The sequence shown here is derived from an EMBL/GenBank/DDBJ whole genome shotgun (WGS) entry which is preliminary data.</text>
</comment>
<gene>
    <name evidence="1" type="ORF">DFP72DRAFT_1044046</name>
</gene>
<dbReference type="EMBL" id="JACGCI010000020">
    <property type="protein sequence ID" value="KAF6758077.1"/>
    <property type="molecule type" value="Genomic_DNA"/>
</dbReference>
<name>A0A8H6I555_9AGAR</name>
<protein>
    <submittedName>
        <fullName evidence="1">Uncharacterized protein</fullName>
    </submittedName>
</protein>